<evidence type="ECO:0000313" key="2">
    <source>
        <dbReference type="EMBL" id="CAF4424908.1"/>
    </source>
</evidence>
<feature type="region of interest" description="Disordered" evidence="1">
    <location>
        <begin position="1"/>
        <end position="49"/>
    </location>
</feature>
<evidence type="ECO:0000313" key="3">
    <source>
        <dbReference type="Proteomes" id="UP000663881"/>
    </source>
</evidence>
<evidence type="ECO:0000256" key="1">
    <source>
        <dbReference type="SAM" id="MobiDB-lite"/>
    </source>
</evidence>
<gene>
    <name evidence="2" type="ORF">OKA104_LOCUS52742</name>
</gene>
<dbReference type="Proteomes" id="UP000663881">
    <property type="component" value="Unassembled WGS sequence"/>
</dbReference>
<feature type="compositionally biased region" description="Acidic residues" evidence="1">
    <location>
        <begin position="1"/>
        <end position="17"/>
    </location>
</feature>
<organism evidence="2 3">
    <name type="scientific">Adineta steineri</name>
    <dbReference type="NCBI Taxonomy" id="433720"/>
    <lineage>
        <taxon>Eukaryota</taxon>
        <taxon>Metazoa</taxon>
        <taxon>Spiralia</taxon>
        <taxon>Gnathifera</taxon>
        <taxon>Rotifera</taxon>
        <taxon>Eurotatoria</taxon>
        <taxon>Bdelloidea</taxon>
        <taxon>Adinetida</taxon>
        <taxon>Adinetidae</taxon>
        <taxon>Adineta</taxon>
    </lineage>
</organism>
<accession>A0A820QIT5</accession>
<sequence>MSDAESEHDEGAEEVEDENKSENEGEEEEKSEHGEEEAQEEAREEVPLTDEIIVQSLSLLAKTGNGLAHAYTRFEATNR</sequence>
<name>A0A820QIT5_9BILA</name>
<comment type="caution">
    <text evidence="2">The sequence shown here is derived from an EMBL/GenBank/DDBJ whole genome shotgun (WGS) entry which is preliminary data.</text>
</comment>
<dbReference type="EMBL" id="CAJOAY010031304">
    <property type="protein sequence ID" value="CAF4424908.1"/>
    <property type="molecule type" value="Genomic_DNA"/>
</dbReference>
<proteinExistence type="predicted"/>
<reference evidence="2" key="1">
    <citation type="submission" date="2021-02" db="EMBL/GenBank/DDBJ databases">
        <authorList>
            <person name="Nowell W R."/>
        </authorList>
    </citation>
    <scope>NUCLEOTIDE SEQUENCE</scope>
</reference>
<protein>
    <submittedName>
        <fullName evidence="2">Uncharacterized protein</fullName>
    </submittedName>
</protein>
<dbReference type="AlphaFoldDB" id="A0A820QIT5"/>
<feature type="compositionally biased region" description="Acidic residues" evidence="1">
    <location>
        <begin position="24"/>
        <end position="39"/>
    </location>
</feature>